<dbReference type="EMBL" id="LJCR01000151">
    <property type="protein sequence ID" value="KPV53913.1"/>
    <property type="molecule type" value="Genomic_DNA"/>
</dbReference>
<proteinExistence type="predicted"/>
<evidence type="ECO:0000313" key="2">
    <source>
        <dbReference type="EMBL" id="KPV53913.1"/>
    </source>
</evidence>
<feature type="region of interest" description="Disordered" evidence="1">
    <location>
        <begin position="40"/>
        <end position="77"/>
    </location>
</feature>
<sequence length="77" mass="8562">MARLWSPKTDQPDILAREMPLSPIEAAALDEIAQRVLARPNDQADSIEAQRPAPGIGRSLTRGPRWRGRSSWRSQAS</sequence>
<dbReference type="Proteomes" id="UP000050509">
    <property type="component" value="Unassembled WGS sequence"/>
</dbReference>
<name>A0A0P9D7S0_9CHLR</name>
<evidence type="ECO:0000313" key="3">
    <source>
        <dbReference type="Proteomes" id="UP000050509"/>
    </source>
</evidence>
<comment type="caution">
    <text evidence="2">The sequence shown here is derived from an EMBL/GenBank/DDBJ whole genome shotgun (WGS) entry which is preliminary data.</text>
</comment>
<accession>A0A0P9D7S0</accession>
<gene>
    <name evidence="2" type="ORF">SE17_06880</name>
</gene>
<evidence type="ECO:0000256" key="1">
    <source>
        <dbReference type="SAM" id="MobiDB-lite"/>
    </source>
</evidence>
<reference evidence="2 3" key="1">
    <citation type="submission" date="2015-09" db="EMBL/GenBank/DDBJ databases">
        <title>Draft genome sequence of Kouleothrix aurantiaca JCM 19913.</title>
        <authorList>
            <person name="Hemp J."/>
        </authorList>
    </citation>
    <scope>NUCLEOTIDE SEQUENCE [LARGE SCALE GENOMIC DNA]</scope>
    <source>
        <strain evidence="2 3">COM-B</strain>
    </source>
</reference>
<keyword evidence="3" id="KW-1185">Reference proteome</keyword>
<protein>
    <submittedName>
        <fullName evidence="2">Uncharacterized protein</fullName>
    </submittedName>
</protein>
<dbReference type="AlphaFoldDB" id="A0A0P9D7S0"/>
<organism evidence="2 3">
    <name type="scientific">Kouleothrix aurantiaca</name>
    <dbReference type="NCBI Taxonomy" id="186479"/>
    <lineage>
        <taxon>Bacteria</taxon>
        <taxon>Bacillati</taxon>
        <taxon>Chloroflexota</taxon>
        <taxon>Chloroflexia</taxon>
        <taxon>Chloroflexales</taxon>
        <taxon>Roseiflexineae</taxon>
        <taxon>Roseiflexaceae</taxon>
        <taxon>Kouleothrix</taxon>
    </lineage>
</organism>